<dbReference type="HOGENOM" id="CLU_208608_0_0_6"/>
<dbReference type="AlphaFoldDB" id="A0A0A6ZPI7"/>
<dbReference type="KEGG" id="sdz:Asd1617_01065"/>
<proteinExistence type="predicted"/>
<evidence type="ECO:0000313" key="2">
    <source>
        <dbReference type="EMBL" id="AHA63892.1"/>
    </source>
</evidence>
<sequence length="48" mass="5716">MTWSDADNQQVQLTTQELEELATAMIQAIVERNDEIYRCQREMKERAE</sequence>
<accession>A0A0A6ZPI7</accession>
<gene>
    <name evidence="2" type="ORF">Asd1617_01065</name>
</gene>
<dbReference type="Pfam" id="PF14301">
    <property type="entry name" value="DUF4376"/>
    <property type="match status" value="1"/>
</dbReference>
<evidence type="ECO:0000313" key="3">
    <source>
        <dbReference type="Proteomes" id="UP000031647"/>
    </source>
</evidence>
<organism evidence="2 3">
    <name type="scientific">Shigella dysenteriae 1617</name>
    <dbReference type="NCBI Taxonomy" id="754093"/>
    <lineage>
        <taxon>Bacteria</taxon>
        <taxon>Pseudomonadati</taxon>
        <taxon>Pseudomonadota</taxon>
        <taxon>Gammaproteobacteria</taxon>
        <taxon>Enterobacterales</taxon>
        <taxon>Enterobacteriaceae</taxon>
        <taxon>Shigella</taxon>
    </lineage>
</organism>
<reference evidence="2 3" key="1">
    <citation type="submission" date="2013-09" db="EMBL/GenBank/DDBJ databases">
        <title>Comparative genomics of Sd1617 to representative strains in evaluating its pathogenesis.</title>
        <authorList>
            <person name="Aksomboon Vongsawan A."/>
            <person name="Kapatral V."/>
            <person name="Vaisvil B."/>
            <person name="Serichantalergs O."/>
            <person name="Hale T.L."/>
            <person name="Mason C.J."/>
        </authorList>
    </citation>
    <scope>NUCLEOTIDE SEQUENCE [LARGE SCALE GENOMIC DNA]</scope>
    <source>
        <strain evidence="2 3">1617</strain>
    </source>
</reference>
<feature type="domain" description="DUF4376" evidence="1">
    <location>
        <begin position="1"/>
        <end position="46"/>
    </location>
</feature>
<dbReference type="PATRIC" id="fig|754093.4.peg.1048"/>
<protein>
    <recommendedName>
        <fullName evidence="1">DUF4376 domain-containing protein</fullName>
    </recommendedName>
</protein>
<dbReference type="EMBL" id="CP006736">
    <property type="protein sequence ID" value="AHA63892.1"/>
    <property type="molecule type" value="Genomic_DNA"/>
</dbReference>
<dbReference type="InterPro" id="IPR025484">
    <property type="entry name" value="DUF4376"/>
</dbReference>
<name>A0A0A6ZPI7_SHIDY</name>
<dbReference type="Proteomes" id="UP000031647">
    <property type="component" value="Chromosome"/>
</dbReference>
<evidence type="ECO:0000259" key="1">
    <source>
        <dbReference type="Pfam" id="PF14301"/>
    </source>
</evidence>